<dbReference type="PANTHER" id="PTHR45663">
    <property type="entry name" value="GEO12009P1"/>
    <property type="match status" value="1"/>
</dbReference>
<keyword evidence="1" id="KW-1133">Transmembrane helix</keyword>
<comment type="caution">
    <text evidence="3">The sequence shown here is derived from an EMBL/GenBank/DDBJ whole genome shotgun (WGS) entry which is preliminary data.</text>
</comment>
<evidence type="ECO:0000259" key="2">
    <source>
        <dbReference type="PROSITE" id="PS51352"/>
    </source>
</evidence>
<protein>
    <recommendedName>
        <fullName evidence="2">Thioredoxin domain-containing protein</fullName>
    </recommendedName>
</protein>
<feature type="transmembrane region" description="Helical" evidence="1">
    <location>
        <begin position="89"/>
        <end position="108"/>
    </location>
</feature>
<feature type="domain" description="Thioredoxin" evidence="2">
    <location>
        <begin position="140"/>
        <end position="269"/>
    </location>
</feature>
<evidence type="ECO:0000313" key="3">
    <source>
        <dbReference type="EMBL" id="KAG2231528.1"/>
    </source>
</evidence>
<dbReference type="Proteomes" id="UP000613177">
    <property type="component" value="Unassembled WGS sequence"/>
</dbReference>
<gene>
    <name evidence="3" type="ORF">INT48_002922</name>
</gene>
<proteinExistence type="predicted"/>
<reference evidence="3" key="1">
    <citation type="submission" date="2021-01" db="EMBL/GenBank/DDBJ databases">
        <title>Metabolic potential, ecology and presence of endohyphal bacteria is reflected in genomic diversity of Mucoromycotina.</title>
        <authorList>
            <person name="Muszewska A."/>
            <person name="Okrasinska A."/>
            <person name="Steczkiewicz K."/>
            <person name="Drgas O."/>
            <person name="Orlowska M."/>
            <person name="Perlinska-Lenart U."/>
            <person name="Aleksandrzak-Piekarczyk T."/>
            <person name="Szatraj K."/>
            <person name="Zielenkiewicz U."/>
            <person name="Pilsyk S."/>
            <person name="Malc E."/>
            <person name="Mieczkowski P."/>
            <person name="Kruszewska J.S."/>
            <person name="Biernat P."/>
            <person name="Pawlowska J."/>
        </authorList>
    </citation>
    <scope>NUCLEOTIDE SEQUENCE</scope>
    <source>
        <strain evidence="3">WA0000018081</strain>
    </source>
</reference>
<dbReference type="InterPro" id="IPR013766">
    <property type="entry name" value="Thioredoxin_domain"/>
</dbReference>
<organism evidence="3 4">
    <name type="scientific">Thamnidium elegans</name>
    <dbReference type="NCBI Taxonomy" id="101142"/>
    <lineage>
        <taxon>Eukaryota</taxon>
        <taxon>Fungi</taxon>
        <taxon>Fungi incertae sedis</taxon>
        <taxon>Mucoromycota</taxon>
        <taxon>Mucoromycotina</taxon>
        <taxon>Mucoromycetes</taxon>
        <taxon>Mucorales</taxon>
        <taxon>Mucorineae</taxon>
        <taxon>Mucoraceae</taxon>
        <taxon>Thamnidium</taxon>
    </lineage>
</organism>
<sequence>MTGLNELRQRLLHPYYVLQLAYGISYIVTRSNQLLGQSFNLEETEPRTFCILFVMSVWKCFVAATAEELCSVFILYTKFFSFCSIYWRFGFWSSVLYAVGWIVLSSVFPQPWYRGPTKIFELNEAAFRDKVQLKKLASVPVEEIKGPRITEIDADEKEVKKPAETKKPEIDSKYWIVMLYANWSVTCLNFEPVLAKLSIEYDLPHLKFGQIDIDVYPNLAEEFGVSKDPASFDLPTLILFQQGKEIRRLPELTMPKEGTKLTKANAAKDAITRLGWNKKSSTVVTAFQLEKIANEKIN</sequence>
<name>A0A8H7SNF1_9FUNG</name>
<evidence type="ECO:0000256" key="1">
    <source>
        <dbReference type="SAM" id="Phobius"/>
    </source>
</evidence>
<dbReference type="PROSITE" id="PS51352">
    <property type="entry name" value="THIOREDOXIN_2"/>
    <property type="match status" value="1"/>
</dbReference>
<dbReference type="Gene3D" id="3.40.30.10">
    <property type="entry name" value="Glutaredoxin"/>
    <property type="match status" value="1"/>
</dbReference>
<dbReference type="AlphaFoldDB" id="A0A8H7SNF1"/>
<dbReference type="PANTHER" id="PTHR45663:SF44">
    <property type="entry name" value="OS01G0200400 PROTEIN"/>
    <property type="match status" value="1"/>
</dbReference>
<dbReference type="InterPro" id="IPR036249">
    <property type="entry name" value="Thioredoxin-like_sf"/>
</dbReference>
<dbReference type="SUPFAM" id="SSF52833">
    <property type="entry name" value="Thioredoxin-like"/>
    <property type="match status" value="1"/>
</dbReference>
<keyword evidence="4" id="KW-1185">Reference proteome</keyword>
<dbReference type="EMBL" id="JAEPRE010000147">
    <property type="protein sequence ID" value="KAG2231528.1"/>
    <property type="molecule type" value="Genomic_DNA"/>
</dbReference>
<dbReference type="Pfam" id="PF00085">
    <property type="entry name" value="Thioredoxin"/>
    <property type="match status" value="1"/>
</dbReference>
<keyword evidence="1" id="KW-0472">Membrane</keyword>
<evidence type="ECO:0000313" key="4">
    <source>
        <dbReference type="Proteomes" id="UP000613177"/>
    </source>
</evidence>
<dbReference type="GO" id="GO:0015035">
    <property type="term" value="F:protein-disulfide reductase activity"/>
    <property type="evidence" value="ECO:0007669"/>
    <property type="project" value="TreeGrafter"/>
</dbReference>
<keyword evidence="1" id="KW-0812">Transmembrane</keyword>
<accession>A0A8H7SNF1</accession>
<dbReference type="GO" id="GO:0005737">
    <property type="term" value="C:cytoplasm"/>
    <property type="evidence" value="ECO:0007669"/>
    <property type="project" value="TreeGrafter"/>
</dbReference>